<proteinExistence type="predicted"/>
<dbReference type="PROSITE" id="PS50972">
    <property type="entry name" value="PTERIN_BINDING"/>
    <property type="match status" value="1"/>
</dbReference>
<dbReference type="Gene3D" id="3.20.20.20">
    <property type="entry name" value="Dihydropteroate synthase-like"/>
    <property type="match status" value="1"/>
</dbReference>
<dbReference type="GO" id="GO:0005829">
    <property type="term" value="C:cytosol"/>
    <property type="evidence" value="ECO:0007669"/>
    <property type="project" value="TreeGrafter"/>
</dbReference>
<evidence type="ECO:0000256" key="8">
    <source>
        <dbReference type="ARBA" id="ARBA00022909"/>
    </source>
</evidence>
<dbReference type="InterPro" id="IPR045031">
    <property type="entry name" value="DHP_synth-like"/>
</dbReference>
<dbReference type="InterPro" id="IPR011005">
    <property type="entry name" value="Dihydropteroate_synth-like_sf"/>
</dbReference>
<dbReference type="GO" id="GO:0046656">
    <property type="term" value="P:folic acid biosynthetic process"/>
    <property type="evidence" value="ECO:0007669"/>
    <property type="project" value="UniProtKB-KW"/>
</dbReference>
<sequence>MNGEYNKFIVSRGKIIDTSTPAVMAIINITPDSFYADSRKQEEEEIVRSVRKALDDGAAIIDLGAYSTRPGADTVSPDEEMRRMRLALTAVRSAFPDTTVSIDTYRACVAEMAVSEFGADIINDISAGTLDEAMFPTMARLQVPYIMMHMRGTPQTMQQMTQYDDLIPDILRFFAGRTERLRSAGFDREIIIDPGFGFAKTTEQNFELLDNLSVFQCLKAPILVGISRKTMIWKTLGITPDEALNGTTALNCFALDRGADILRVHDVKEAVEAVRLFSALHKR</sequence>
<dbReference type="GO" id="GO:0004156">
    <property type="term" value="F:dihydropteroate synthase activity"/>
    <property type="evidence" value="ECO:0007669"/>
    <property type="project" value="UniProtKB-EC"/>
</dbReference>
<dbReference type="EC" id="2.5.1.15" evidence="4"/>
<evidence type="ECO:0000259" key="9">
    <source>
        <dbReference type="PROSITE" id="PS50972"/>
    </source>
</evidence>
<reference evidence="10" key="2">
    <citation type="journal article" date="2021" name="PeerJ">
        <title>Extensive microbial diversity within the chicken gut microbiome revealed by metagenomics and culture.</title>
        <authorList>
            <person name="Gilroy R."/>
            <person name="Ravi A."/>
            <person name="Getino M."/>
            <person name="Pursley I."/>
            <person name="Horton D.L."/>
            <person name="Alikhan N.F."/>
            <person name="Baker D."/>
            <person name="Gharbi K."/>
            <person name="Hall N."/>
            <person name="Watson M."/>
            <person name="Adriaenssens E.M."/>
            <person name="Foster-Nyarko E."/>
            <person name="Jarju S."/>
            <person name="Secka A."/>
            <person name="Antonio M."/>
            <person name="Oren A."/>
            <person name="Chaudhuri R.R."/>
            <person name="La Ragione R."/>
            <person name="Hildebrand F."/>
            <person name="Pallen M.J."/>
        </authorList>
    </citation>
    <scope>NUCLEOTIDE SEQUENCE</scope>
    <source>
        <strain evidence="10">3924</strain>
    </source>
</reference>
<dbReference type="Pfam" id="PF00809">
    <property type="entry name" value="Pterin_bind"/>
    <property type="match status" value="1"/>
</dbReference>
<evidence type="ECO:0000256" key="4">
    <source>
        <dbReference type="ARBA" id="ARBA00012458"/>
    </source>
</evidence>
<keyword evidence="6" id="KW-0479">Metal-binding</keyword>
<dbReference type="PANTHER" id="PTHR20941">
    <property type="entry name" value="FOLATE SYNTHESIS PROTEINS"/>
    <property type="match status" value="1"/>
</dbReference>
<gene>
    <name evidence="10" type="primary">folP</name>
    <name evidence="10" type="ORF">IAC51_02010</name>
</gene>
<dbReference type="EMBL" id="JADIMV010000038">
    <property type="protein sequence ID" value="MBO8439405.1"/>
    <property type="molecule type" value="Genomic_DNA"/>
</dbReference>
<dbReference type="AlphaFoldDB" id="A0A940DIR5"/>
<evidence type="ECO:0000256" key="2">
    <source>
        <dbReference type="ARBA" id="ARBA00001946"/>
    </source>
</evidence>
<dbReference type="GO" id="GO:0046654">
    <property type="term" value="P:tetrahydrofolate biosynthetic process"/>
    <property type="evidence" value="ECO:0007669"/>
    <property type="project" value="TreeGrafter"/>
</dbReference>
<comment type="caution">
    <text evidence="10">The sequence shown here is derived from an EMBL/GenBank/DDBJ whole genome shotgun (WGS) entry which is preliminary data.</text>
</comment>
<dbReference type="Proteomes" id="UP000712007">
    <property type="component" value="Unassembled WGS sequence"/>
</dbReference>
<name>A0A940DIR5_9BACT</name>
<dbReference type="PANTHER" id="PTHR20941:SF1">
    <property type="entry name" value="FOLIC ACID SYNTHESIS PROTEIN FOL1"/>
    <property type="match status" value="1"/>
</dbReference>
<comment type="catalytic activity">
    <reaction evidence="1">
        <text>(7,8-dihydropterin-6-yl)methyl diphosphate + 4-aminobenzoate = 7,8-dihydropteroate + diphosphate</text>
        <dbReference type="Rhea" id="RHEA:19949"/>
        <dbReference type="ChEBI" id="CHEBI:17836"/>
        <dbReference type="ChEBI" id="CHEBI:17839"/>
        <dbReference type="ChEBI" id="CHEBI:33019"/>
        <dbReference type="ChEBI" id="CHEBI:72950"/>
        <dbReference type="EC" id="2.5.1.15"/>
    </reaction>
</comment>
<dbReference type="GO" id="GO:0046872">
    <property type="term" value="F:metal ion binding"/>
    <property type="evidence" value="ECO:0007669"/>
    <property type="project" value="UniProtKB-KW"/>
</dbReference>
<keyword evidence="7" id="KW-0460">Magnesium</keyword>
<accession>A0A940DIR5</accession>
<dbReference type="SUPFAM" id="SSF51717">
    <property type="entry name" value="Dihydropteroate synthetase-like"/>
    <property type="match status" value="1"/>
</dbReference>
<evidence type="ECO:0000256" key="5">
    <source>
        <dbReference type="ARBA" id="ARBA00022679"/>
    </source>
</evidence>
<reference evidence="10" key="1">
    <citation type="submission" date="2020-10" db="EMBL/GenBank/DDBJ databases">
        <authorList>
            <person name="Gilroy R."/>
        </authorList>
    </citation>
    <scope>NUCLEOTIDE SEQUENCE</scope>
    <source>
        <strain evidence="10">3924</strain>
    </source>
</reference>
<dbReference type="InterPro" id="IPR006390">
    <property type="entry name" value="DHP_synth_dom"/>
</dbReference>
<dbReference type="CDD" id="cd00739">
    <property type="entry name" value="DHPS"/>
    <property type="match status" value="1"/>
</dbReference>
<evidence type="ECO:0000313" key="11">
    <source>
        <dbReference type="Proteomes" id="UP000712007"/>
    </source>
</evidence>
<evidence type="ECO:0000313" key="10">
    <source>
        <dbReference type="EMBL" id="MBO8439405.1"/>
    </source>
</evidence>
<feature type="domain" description="Pterin-binding" evidence="9">
    <location>
        <begin position="21"/>
        <end position="275"/>
    </location>
</feature>
<protein>
    <recommendedName>
        <fullName evidence="4">dihydropteroate synthase</fullName>
        <ecNumber evidence="4">2.5.1.15</ecNumber>
    </recommendedName>
</protein>
<evidence type="ECO:0000256" key="6">
    <source>
        <dbReference type="ARBA" id="ARBA00022723"/>
    </source>
</evidence>
<dbReference type="PROSITE" id="PS00793">
    <property type="entry name" value="DHPS_2"/>
    <property type="match status" value="1"/>
</dbReference>
<evidence type="ECO:0000256" key="7">
    <source>
        <dbReference type="ARBA" id="ARBA00022842"/>
    </source>
</evidence>
<dbReference type="InterPro" id="IPR000489">
    <property type="entry name" value="Pterin-binding_dom"/>
</dbReference>
<evidence type="ECO:0000256" key="1">
    <source>
        <dbReference type="ARBA" id="ARBA00000012"/>
    </source>
</evidence>
<dbReference type="NCBIfam" id="TIGR01496">
    <property type="entry name" value="DHPS"/>
    <property type="match status" value="1"/>
</dbReference>
<organism evidence="10 11">
    <name type="scientific">Candidatus Aphodosoma intestinipullorum</name>
    <dbReference type="NCBI Taxonomy" id="2840674"/>
    <lineage>
        <taxon>Bacteria</taxon>
        <taxon>Pseudomonadati</taxon>
        <taxon>Bacteroidota</taxon>
        <taxon>Bacteroidia</taxon>
        <taxon>Bacteroidales</taxon>
        <taxon>Candidatus Aphodosoma</taxon>
    </lineage>
</organism>
<comment type="pathway">
    <text evidence="3">Cofactor biosynthesis; tetrahydrofolate biosynthesis; 7,8-dihydrofolate from 2-amino-4-hydroxy-6-hydroxymethyl-7,8-dihydropteridine diphosphate and 4-aminobenzoate: step 1/2.</text>
</comment>
<evidence type="ECO:0000256" key="3">
    <source>
        <dbReference type="ARBA" id="ARBA00004763"/>
    </source>
</evidence>
<keyword evidence="5 10" id="KW-0808">Transferase</keyword>
<keyword evidence="8" id="KW-0289">Folate biosynthesis</keyword>
<comment type="cofactor">
    <cofactor evidence="2">
        <name>Mg(2+)</name>
        <dbReference type="ChEBI" id="CHEBI:18420"/>
    </cofactor>
</comment>